<keyword evidence="4" id="KW-1185">Reference proteome</keyword>
<reference evidence="2" key="3">
    <citation type="submission" date="2018-10" db="EMBL/GenBank/DDBJ databases">
        <authorList>
            <person name="Whitman W."/>
            <person name="Huntemann M."/>
            <person name="Clum A."/>
            <person name="Pillay M."/>
            <person name="Palaniappan K."/>
            <person name="Varghese N."/>
            <person name="Mikhailova N."/>
            <person name="Stamatis D."/>
            <person name="Reddy T."/>
            <person name="Daum C."/>
            <person name="Shapiro N."/>
            <person name="Ivanova N."/>
            <person name="Kyrpides N."/>
            <person name="Woyke T."/>
        </authorList>
    </citation>
    <scope>NUCLEOTIDE SEQUENCE</scope>
    <source>
        <strain evidence="2">CGMCC 1.10124</strain>
    </source>
</reference>
<reference evidence="1 4" key="2">
    <citation type="submission" date="2018-07" db="EMBL/GenBank/DDBJ databases">
        <title>Genome sequences of Haloplanus aerogenes JCM 16430T.</title>
        <authorList>
            <person name="Kim Y.B."/>
            <person name="Roh S.W."/>
        </authorList>
    </citation>
    <scope>NUCLEOTIDE SEQUENCE [LARGE SCALE GENOMIC DNA]</scope>
    <source>
        <strain evidence="1 4">JCM 16430</strain>
    </source>
</reference>
<sequence>MRSPPALINVEVIDETDEGTHYRNTLKILGRTTTSDELYTADEENYRTTSVYDDEDFSGELFFDHTETEAGTHVRLHGDIEIGTSLFERALRPVVTRYMNRQYRNSLMTMKELIEVEYAAQEPEPVES</sequence>
<dbReference type="EMBL" id="CP034145">
    <property type="protein sequence ID" value="AZH24700.1"/>
    <property type="molecule type" value="Genomic_DNA"/>
</dbReference>
<name>A0A3M0DS93_9EURY</name>
<gene>
    <name evidence="2" type="ORF">ATH50_0863</name>
    <name evidence="1" type="ORF">DU502_04555</name>
</gene>
<evidence type="ECO:0000313" key="2">
    <source>
        <dbReference type="EMBL" id="RMB23640.1"/>
    </source>
</evidence>
<organism evidence="2 3">
    <name type="scientific">Haloplanus aerogenes</name>
    <dbReference type="NCBI Taxonomy" id="660522"/>
    <lineage>
        <taxon>Archaea</taxon>
        <taxon>Methanobacteriati</taxon>
        <taxon>Methanobacteriota</taxon>
        <taxon>Stenosarchaea group</taxon>
        <taxon>Halobacteria</taxon>
        <taxon>Halobacteriales</taxon>
        <taxon>Haloferacaceae</taxon>
        <taxon>Haloplanus</taxon>
    </lineage>
</organism>
<dbReference type="AlphaFoldDB" id="A0A3M0DS93"/>
<dbReference type="EMBL" id="REFS01000002">
    <property type="protein sequence ID" value="RMB23640.1"/>
    <property type="molecule type" value="Genomic_DNA"/>
</dbReference>
<evidence type="ECO:0000313" key="4">
    <source>
        <dbReference type="Proteomes" id="UP000282007"/>
    </source>
</evidence>
<dbReference type="Proteomes" id="UP000282007">
    <property type="component" value="Chromosome"/>
</dbReference>
<dbReference type="InterPro" id="IPR023393">
    <property type="entry name" value="START-like_dom_sf"/>
</dbReference>
<evidence type="ECO:0000313" key="3">
    <source>
        <dbReference type="Proteomes" id="UP000277326"/>
    </source>
</evidence>
<accession>A0A3M0DS93</accession>
<evidence type="ECO:0000313" key="1">
    <source>
        <dbReference type="EMBL" id="AZH24700.1"/>
    </source>
</evidence>
<dbReference type="Proteomes" id="UP000277326">
    <property type="component" value="Unassembled WGS sequence"/>
</dbReference>
<dbReference type="KEGG" id="haer:DU502_04555"/>
<dbReference type="Gene3D" id="3.30.530.20">
    <property type="match status" value="1"/>
</dbReference>
<proteinExistence type="predicted"/>
<dbReference type="OrthoDB" id="195304at2157"/>
<protein>
    <submittedName>
        <fullName evidence="2">Uncharacterized protein</fullName>
    </submittedName>
</protein>
<reference evidence="2 3" key="1">
    <citation type="journal article" date="2015" name="Stand. Genomic Sci.">
        <title>Genomic Encyclopedia of Bacterial and Archaeal Type Strains, Phase III: the genomes of soil and plant-associated and newly described type strains.</title>
        <authorList>
            <person name="Whitman W.B."/>
            <person name="Woyke T."/>
            <person name="Klenk H.P."/>
            <person name="Zhou Y."/>
            <person name="Lilburn T.G."/>
            <person name="Beck B.J."/>
            <person name="De Vos P."/>
            <person name="Vandamme P."/>
            <person name="Eisen J.A."/>
            <person name="Garrity G."/>
            <person name="Hugenholtz P."/>
            <person name="Kyrpides N.C."/>
        </authorList>
    </citation>
    <scope>NUCLEOTIDE SEQUENCE [LARGE SCALE GENOMIC DNA]</scope>
    <source>
        <strain evidence="2 3">CGMCC 1.10124</strain>
    </source>
</reference>
<dbReference type="SUPFAM" id="SSF55961">
    <property type="entry name" value="Bet v1-like"/>
    <property type="match status" value="1"/>
</dbReference>